<protein>
    <submittedName>
        <fullName evidence="1">Uncharacterized protein</fullName>
    </submittedName>
</protein>
<comment type="caution">
    <text evidence="1">The sequence shown here is derived from an EMBL/GenBank/DDBJ whole genome shotgun (WGS) entry which is preliminary data.</text>
</comment>
<evidence type="ECO:0000313" key="2">
    <source>
        <dbReference type="Proteomes" id="UP001160148"/>
    </source>
</evidence>
<organism evidence="1 2">
    <name type="scientific">Macrosiphum euphorbiae</name>
    <name type="common">potato aphid</name>
    <dbReference type="NCBI Taxonomy" id="13131"/>
    <lineage>
        <taxon>Eukaryota</taxon>
        <taxon>Metazoa</taxon>
        <taxon>Ecdysozoa</taxon>
        <taxon>Arthropoda</taxon>
        <taxon>Hexapoda</taxon>
        <taxon>Insecta</taxon>
        <taxon>Pterygota</taxon>
        <taxon>Neoptera</taxon>
        <taxon>Paraneoptera</taxon>
        <taxon>Hemiptera</taxon>
        <taxon>Sternorrhyncha</taxon>
        <taxon>Aphidomorpha</taxon>
        <taxon>Aphidoidea</taxon>
        <taxon>Aphididae</taxon>
        <taxon>Macrosiphini</taxon>
        <taxon>Macrosiphum</taxon>
    </lineage>
</organism>
<keyword evidence="2" id="KW-1185">Reference proteome</keyword>
<accession>A0AAV0VV72</accession>
<sequence length="109" mass="12063">MAREISYEINRALYNRRLTTTLWPVNTELGLGSRNRRRQVAAAVMEVCTVLSSPVRVADVACVRPCACVGGRVRVVVAPNHGYVAQREGVDNLALEPRRVTADNNNNIM</sequence>
<dbReference type="EMBL" id="CARXXK010000001">
    <property type="protein sequence ID" value="CAI6346648.1"/>
    <property type="molecule type" value="Genomic_DNA"/>
</dbReference>
<dbReference type="Proteomes" id="UP001160148">
    <property type="component" value="Unassembled WGS sequence"/>
</dbReference>
<reference evidence="1 2" key="1">
    <citation type="submission" date="2023-01" db="EMBL/GenBank/DDBJ databases">
        <authorList>
            <person name="Whitehead M."/>
        </authorList>
    </citation>
    <scope>NUCLEOTIDE SEQUENCE [LARGE SCALE GENOMIC DNA]</scope>
</reference>
<proteinExistence type="predicted"/>
<name>A0AAV0VV72_9HEMI</name>
<evidence type="ECO:0000313" key="1">
    <source>
        <dbReference type="EMBL" id="CAI6346648.1"/>
    </source>
</evidence>
<gene>
    <name evidence="1" type="ORF">MEUPH1_LOCUS3535</name>
</gene>
<dbReference type="AlphaFoldDB" id="A0AAV0VV72"/>